<feature type="transmembrane region" description="Helical" evidence="8">
    <location>
        <begin position="64"/>
        <end position="88"/>
    </location>
</feature>
<keyword evidence="3" id="KW-1003">Cell membrane</keyword>
<dbReference type="PANTHER" id="PTHR43357:SF3">
    <property type="entry name" value="FE(3+)-TRANSPORT SYSTEM PERMEASE PROTEIN FBPB 2"/>
    <property type="match status" value="1"/>
</dbReference>
<feature type="transmembrane region" description="Helical" evidence="8">
    <location>
        <begin position="22"/>
        <end position="44"/>
    </location>
</feature>
<feature type="transmembrane region" description="Helical" evidence="8">
    <location>
        <begin position="379"/>
        <end position="405"/>
    </location>
</feature>
<evidence type="ECO:0000259" key="9">
    <source>
        <dbReference type="PROSITE" id="PS50928"/>
    </source>
</evidence>
<evidence type="ECO:0000256" key="1">
    <source>
        <dbReference type="ARBA" id="ARBA00004429"/>
    </source>
</evidence>
<dbReference type="SUPFAM" id="SSF161098">
    <property type="entry name" value="MetI-like"/>
    <property type="match status" value="2"/>
</dbReference>
<feature type="domain" description="ABC transmembrane type-1" evidence="9">
    <location>
        <begin position="343"/>
        <end position="549"/>
    </location>
</feature>
<evidence type="ECO:0000256" key="8">
    <source>
        <dbReference type="RuleBase" id="RU363032"/>
    </source>
</evidence>
<feature type="transmembrane region" description="Helical" evidence="8">
    <location>
        <begin position="251"/>
        <end position="271"/>
    </location>
</feature>
<dbReference type="GO" id="GO:0055085">
    <property type="term" value="P:transmembrane transport"/>
    <property type="evidence" value="ECO:0007669"/>
    <property type="project" value="InterPro"/>
</dbReference>
<dbReference type="Gene3D" id="1.10.3720.10">
    <property type="entry name" value="MetI-like"/>
    <property type="match status" value="2"/>
</dbReference>
<organism evidence="10 11">
    <name type="scientific">Aestuariivirga litoralis</name>
    <dbReference type="NCBI Taxonomy" id="2650924"/>
    <lineage>
        <taxon>Bacteria</taxon>
        <taxon>Pseudomonadati</taxon>
        <taxon>Pseudomonadota</taxon>
        <taxon>Alphaproteobacteria</taxon>
        <taxon>Hyphomicrobiales</taxon>
        <taxon>Aestuariivirgaceae</taxon>
        <taxon>Aestuariivirga</taxon>
    </lineage>
</organism>
<dbReference type="InterPro" id="IPR000515">
    <property type="entry name" value="MetI-like"/>
</dbReference>
<dbReference type="PROSITE" id="PS50928">
    <property type="entry name" value="ABC_TM1"/>
    <property type="match status" value="2"/>
</dbReference>
<keyword evidence="6 8" id="KW-1133">Transmembrane helix</keyword>
<comment type="subcellular location">
    <subcellularLocation>
        <location evidence="1">Cell inner membrane</location>
        <topology evidence="1">Multi-pass membrane protein</topology>
    </subcellularLocation>
    <subcellularLocation>
        <location evidence="8">Cell membrane</location>
        <topology evidence="8">Multi-pass membrane protein</topology>
    </subcellularLocation>
</comment>
<protein>
    <submittedName>
        <fullName evidence="10">Iron ABC transporter permease</fullName>
    </submittedName>
</protein>
<feature type="transmembrane region" description="Helical" evidence="8">
    <location>
        <begin position="417"/>
        <end position="438"/>
    </location>
</feature>
<comment type="similarity">
    <text evidence="8">Belongs to the binding-protein-dependent transport system permease family.</text>
</comment>
<feature type="transmembrane region" description="Helical" evidence="8">
    <location>
        <begin position="531"/>
        <end position="550"/>
    </location>
</feature>
<proteinExistence type="inferred from homology"/>
<evidence type="ECO:0000256" key="7">
    <source>
        <dbReference type="ARBA" id="ARBA00023136"/>
    </source>
</evidence>
<dbReference type="PANTHER" id="PTHR43357">
    <property type="entry name" value="INNER MEMBRANE ABC TRANSPORTER PERMEASE PROTEIN YDCV"/>
    <property type="match status" value="1"/>
</dbReference>
<feature type="transmembrane region" description="Helical" evidence="8">
    <location>
        <begin position="302"/>
        <end position="327"/>
    </location>
</feature>
<dbReference type="EMBL" id="QKVK01000005">
    <property type="protein sequence ID" value="PZF76618.1"/>
    <property type="molecule type" value="Genomic_DNA"/>
</dbReference>
<keyword evidence="4" id="KW-0997">Cell inner membrane</keyword>
<keyword evidence="2 8" id="KW-0813">Transport</keyword>
<feature type="transmembrane region" description="Helical" evidence="8">
    <location>
        <begin position="100"/>
        <end position="121"/>
    </location>
</feature>
<evidence type="ECO:0000313" key="11">
    <source>
        <dbReference type="Proteomes" id="UP000248795"/>
    </source>
</evidence>
<evidence type="ECO:0000256" key="4">
    <source>
        <dbReference type="ARBA" id="ARBA00022519"/>
    </source>
</evidence>
<accession>A0A2W2B959</accession>
<keyword evidence="5 8" id="KW-0812">Transmembrane</keyword>
<comment type="caution">
    <text evidence="10">The sequence shown here is derived from an EMBL/GenBank/DDBJ whole genome shotgun (WGS) entry which is preliminary data.</text>
</comment>
<feature type="transmembrane region" description="Helical" evidence="8">
    <location>
        <begin position="347"/>
        <end position="367"/>
    </location>
</feature>
<dbReference type="FunFam" id="1.10.3720.10:FF:000088">
    <property type="entry name" value="Iron(III) ABC transporter, permease protein"/>
    <property type="match status" value="1"/>
</dbReference>
<evidence type="ECO:0000256" key="2">
    <source>
        <dbReference type="ARBA" id="ARBA00022448"/>
    </source>
</evidence>
<sequence length="560" mass="59910">MTAAQLARGPAKGPPRPLSERLFAVAALVIGLALVLPVLTIIVLALMPTENVWPHLISTVLPGYVLRTVALMAGVGVITFIVGTGTAWLVTMCRFPLRPLFVWASLLPMAMPGYIVAYAYVDFLSYAGPVQTGLRGLMGWTAKGDYWFPEIRSLGGAIFVLSMVLYPYVFLTARASFIRQPATQLEVARALGRTPWGAFRNVALPLARPGIAVGVSLALMECLNDIGAAGFFGVRTLTLGVYTTWLSQGNLGGAAQISAVMLLFIFVLLWIERQARRRQSFVLPAQRPRQPDRIRLNGWQRALAVVVCGLPILIGFVVPALILMHFAMSRLEDALSATYLSAVYHSLLLAVLAAATAVLLGLILGYANRAMHSGLTKRVIRLAATGYAIPGTVLGIGVLIPLAAFDNALDSFLREQIGVSSGLLLSGTIAALVFAYVVRFLAVSFGAIETGLQKVTPNVAAAARTLGRGPIAAFIEVHLPLLRPALASAALLVFVDCMKELPATLILRPFDFETLATSVFMLASLDQLEESALPALTIVAVGLLPVILLSRTLHDSHSTN</sequence>
<reference evidence="11" key="1">
    <citation type="submission" date="2018-06" db="EMBL/GenBank/DDBJ databases">
        <title>Aestuariibacter litoralis strain KCTC 52945T.</title>
        <authorList>
            <person name="Li X."/>
            <person name="Salam N."/>
            <person name="Li J.-L."/>
            <person name="Chen Y.-M."/>
            <person name="Yang Z.-W."/>
            <person name="Zhang L.-Y."/>
            <person name="Han M.-X."/>
            <person name="Xiao M."/>
            <person name="Li W.-J."/>
        </authorList>
    </citation>
    <scope>NUCLEOTIDE SEQUENCE [LARGE SCALE GENOMIC DNA]</scope>
    <source>
        <strain evidence="11">KCTC 52945</strain>
    </source>
</reference>
<dbReference type="RefSeq" id="WP_111198855.1">
    <property type="nucleotide sequence ID" value="NZ_QKVK01000005.1"/>
</dbReference>
<dbReference type="CDD" id="cd06261">
    <property type="entry name" value="TM_PBP2"/>
    <property type="match status" value="1"/>
</dbReference>
<keyword evidence="11" id="KW-1185">Reference proteome</keyword>
<feature type="transmembrane region" description="Helical" evidence="8">
    <location>
        <begin position="151"/>
        <end position="171"/>
    </location>
</feature>
<dbReference type="Proteomes" id="UP000248795">
    <property type="component" value="Unassembled WGS sequence"/>
</dbReference>
<evidence type="ECO:0000256" key="3">
    <source>
        <dbReference type="ARBA" id="ARBA00022475"/>
    </source>
</evidence>
<name>A0A2W2B959_9HYPH</name>
<evidence type="ECO:0000256" key="5">
    <source>
        <dbReference type="ARBA" id="ARBA00022692"/>
    </source>
</evidence>
<dbReference type="Pfam" id="PF00528">
    <property type="entry name" value="BPD_transp_1"/>
    <property type="match status" value="1"/>
</dbReference>
<dbReference type="InterPro" id="IPR035906">
    <property type="entry name" value="MetI-like_sf"/>
</dbReference>
<feature type="domain" description="ABC transmembrane type-1" evidence="9">
    <location>
        <begin position="65"/>
        <end position="272"/>
    </location>
</feature>
<gene>
    <name evidence="10" type="ORF">DK847_12530</name>
</gene>
<dbReference type="GO" id="GO:0005886">
    <property type="term" value="C:plasma membrane"/>
    <property type="evidence" value="ECO:0007669"/>
    <property type="project" value="UniProtKB-SubCell"/>
</dbReference>
<keyword evidence="7 8" id="KW-0472">Membrane</keyword>
<evidence type="ECO:0000256" key="6">
    <source>
        <dbReference type="ARBA" id="ARBA00022989"/>
    </source>
</evidence>
<dbReference type="AlphaFoldDB" id="A0A2W2B959"/>
<evidence type="ECO:0000313" key="10">
    <source>
        <dbReference type="EMBL" id="PZF76618.1"/>
    </source>
</evidence>